<dbReference type="InterPro" id="IPR050708">
    <property type="entry name" value="T6SS_VgrG/RHS"/>
</dbReference>
<evidence type="ECO:0000259" key="2">
    <source>
        <dbReference type="Pfam" id="PF25023"/>
    </source>
</evidence>
<evidence type="ECO:0000313" key="3">
    <source>
        <dbReference type="EMBL" id="ABW67703.1"/>
    </source>
</evidence>
<keyword evidence="4" id="KW-1185">Reference proteome</keyword>
<organism evidence="3 4">
    <name type="scientific">Desulfosudis oleivorans (strain DSM 6200 / JCM 39069 / Hxd3)</name>
    <name type="common">Desulfococcus oleovorans</name>
    <dbReference type="NCBI Taxonomy" id="96561"/>
    <lineage>
        <taxon>Bacteria</taxon>
        <taxon>Pseudomonadati</taxon>
        <taxon>Thermodesulfobacteriota</taxon>
        <taxon>Desulfobacteria</taxon>
        <taxon>Desulfobacterales</taxon>
        <taxon>Desulfosudaceae</taxon>
        <taxon>Desulfosudis</taxon>
    </lineage>
</organism>
<dbReference type="InterPro" id="IPR056823">
    <property type="entry name" value="TEN-like_YD-shell"/>
</dbReference>
<proteinExistence type="predicted"/>
<dbReference type="STRING" id="96561.Dole_1899"/>
<dbReference type="EMBL" id="CP000859">
    <property type="protein sequence ID" value="ABW67703.1"/>
    <property type="molecule type" value="Genomic_DNA"/>
</dbReference>
<feature type="domain" description="Teneurin-like YD-shell" evidence="2">
    <location>
        <begin position="28"/>
        <end position="322"/>
    </location>
</feature>
<dbReference type="AlphaFoldDB" id="A8ZSG6"/>
<dbReference type="InterPro" id="IPR022385">
    <property type="entry name" value="Rhs_assc_core"/>
</dbReference>
<keyword evidence="1" id="KW-0677">Repeat</keyword>
<evidence type="ECO:0000256" key="1">
    <source>
        <dbReference type="ARBA" id="ARBA00022737"/>
    </source>
</evidence>
<dbReference type="OrthoDB" id="5458729at2"/>
<sequence length="423" mass="45940">MLIPNLGFVTISDYTWNRPAAITLPGGATREFEYDPLMRVKEITSLDPGGNALLNYTYAHDAMDNITAKQTEHGDYGYGYDDLHRLATVDNPAAGLADEAFTYDSVGNRLTSAQAAGDWTYNDNNELLSSVGVTGGSTYEYDANGNTIKKTVGGVVTSYVYNTEDRLTQVWSGLPGSGSLTATYYYDPFGRRLWKGVGGTRTYFHYSDEGLVAEINASGTVVKSYGWQPGGTWGTDPLFMKVSGNYYFYHNDHLGTPQKLTASNGAVVWSAKYESFGDATVEIETVENNLRFPGQYFDGESGLHYNLHRYYAPELGRFLKDDPIGLRGGINQYIYADNNVSNNTDPYGLFSKKTKCQIACNVALGYTCTVLGIGSGIVSGPLVGIGVGVVCRVVSFGICYATCSGAPDDCSDFPPGDYSFSYA</sequence>
<protein>
    <submittedName>
        <fullName evidence="3">YD repeat protein</fullName>
    </submittedName>
</protein>
<dbReference type="Gene3D" id="2.180.10.10">
    <property type="entry name" value="RHS repeat-associated core"/>
    <property type="match status" value="1"/>
</dbReference>
<dbReference type="NCBIfam" id="TIGR03696">
    <property type="entry name" value="Rhs_assc_core"/>
    <property type="match status" value="1"/>
</dbReference>
<reference evidence="3 4" key="1">
    <citation type="submission" date="2007-10" db="EMBL/GenBank/DDBJ databases">
        <title>Complete sequence of Desulfococcus oleovorans Hxd3.</title>
        <authorList>
            <consortium name="US DOE Joint Genome Institute"/>
            <person name="Copeland A."/>
            <person name="Lucas S."/>
            <person name="Lapidus A."/>
            <person name="Barry K."/>
            <person name="Glavina del Rio T."/>
            <person name="Dalin E."/>
            <person name="Tice H."/>
            <person name="Pitluck S."/>
            <person name="Kiss H."/>
            <person name="Brettin T."/>
            <person name="Bruce D."/>
            <person name="Detter J.C."/>
            <person name="Han C."/>
            <person name="Schmutz J."/>
            <person name="Larimer F."/>
            <person name="Land M."/>
            <person name="Hauser L."/>
            <person name="Kyrpides N."/>
            <person name="Kim E."/>
            <person name="Wawrik B."/>
            <person name="Richardson P."/>
        </authorList>
    </citation>
    <scope>NUCLEOTIDE SEQUENCE [LARGE SCALE GENOMIC DNA]</scope>
    <source>
        <strain evidence="4">DSM 6200 / JCM 39069 / Hxd3</strain>
    </source>
</reference>
<dbReference type="Proteomes" id="UP000008561">
    <property type="component" value="Chromosome"/>
</dbReference>
<accession>A8ZSG6</accession>
<dbReference type="HOGENOM" id="CLU_648493_0_0_7"/>
<dbReference type="PANTHER" id="PTHR32305:SF15">
    <property type="entry name" value="PROTEIN RHSA-RELATED"/>
    <property type="match status" value="1"/>
</dbReference>
<gene>
    <name evidence="3" type="ordered locus">Dole_1899</name>
</gene>
<dbReference type="PRINTS" id="PR00394">
    <property type="entry name" value="RHSPROTEIN"/>
</dbReference>
<dbReference type="Pfam" id="PF25023">
    <property type="entry name" value="TEN_YD-shell"/>
    <property type="match status" value="1"/>
</dbReference>
<name>A8ZSG6_DESOH</name>
<dbReference type="PANTHER" id="PTHR32305">
    <property type="match status" value="1"/>
</dbReference>
<evidence type="ECO:0000313" key="4">
    <source>
        <dbReference type="Proteomes" id="UP000008561"/>
    </source>
</evidence>
<dbReference type="KEGG" id="dol:Dole_1899"/>
<dbReference type="eggNOG" id="COG3209">
    <property type="taxonomic scope" value="Bacteria"/>
</dbReference>
<dbReference type="RefSeq" id="WP_012175315.1">
    <property type="nucleotide sequence ID" value="NC_009943.1"/>
</dbReference>